<protein>
    <recommendedName>
        <fullName evidence="13">Mitotic checkpoint serine/threonine-protein kinase BUB1</fullName>
    </recommendedName>
</protein>
<gene>
    <name evidence="11" type="ORF">HHI36_005955</name>
</gene>
<feature type="compositionally biased region" description="Low complexity" evidence="8">
    <location>
        <begin position="698"/>
        <end position="716"/>
    </location>
</feature>
<dbReference type="FunFam" id="1.25.40.430:FF:000003">
    <property type="entry name" value="Checkpoint serine/threonine-protein kinase BUB1"/>
    <property type="match status" value="1"/>
</dbReference>
<name>A0ABD2NVW9_9CUCU</name>
<dbReference type="Gene3D" id="1.10.510.10">
    <property type="entry name" value="Transferase(Phosphotransferase) domain 1"/>
    <property type="match status" value="1"/>
</dbReference>
<organism evidence="11 12">
    <name type="scientific">Cryptolaemus montrouzieri</name>
    <dbReference type="NCBI Taxonomy" id="559131"/>
    <lineage>
        <taxon>Eukaryota</taxon>
        <taxon>Metazoa</taxon>
        <taxon>Ecdysozoa</taxon>
        <taxon>Arthropoda</taxon>
        <taxon>Hexapoda</taxon>
        <taxon>Insecta</taxon>
        <taxon>Pterygota</taxon>
        <taxon>Neoptera</taxon>
        <taxon>Endopterygota</taxon>
        <taxon>Coleoptera</taxon>
        <taxon>Polyphaga</taxon>
        <taxon>Cucujiformia</taxon>
        <taxon>Coccinelloidea</taxon>
        <taxon>Coccinellidae</taxon>
        <taxon>Scymninae</taxon>
        <taxon>Scymnini</taxon>
        <taxon>Cryptolaemus</taxon>
    </lineage>
</organism>
<sequence length="1112" mass="125726">MDIDLSKENIQPLRGGRNVSQLGLALQAESSIDMRRELQHQREIFENSIRTYQGEDPLENWYQFISWVEQSYPKNGHEGNLVQLLEHCLNLFENDKRYSQDRRFCKLWIKYIDFQQNPLELYQMMQARGLLVGCADLYKAWAYYHEAVGDYKSANTIFELGKQALAQPYEELEIAHQNLVMAAGTHMLYGPDERRLIEKRHALTSLRTNKSGRVGSIRVAAAPSAGMYPTTSSENVRPNAPMMIYHDGNEEIRGAAAPPVSILTAVKRQEAPKENTIKPGPWTTVPLKKKMGAHQSAPFTVHVDDDDDDVQLTIPQQTIDITREPPKFPPRTKETYSGWVVSMTIPEPVDNRMLPMYPKSRVYADPTTEYSLEELAALRYQKTRSQNRIINNTQMYQAQLGHSSSDAPLYASPHFSEFSNASQQRIQISQQNGKSPIIPMQTCDVVEVVEQNVSHMDTSRPSVSNSVNVQGINVSGMKQQTPQRKFLKPATPIGNFGRGSPLVNRSVTEVDNAKQMTNDVEQSSNVDAAACNFQIWASPSPTSQKVEVPKQSAIKFYEQSHLQDEVQPKGSAMKTPFKVLNADELAETGSRGSTDTSHAAQPMDSANVKQIFEEDSDSSLEEMTTNVVHSDLNTSCNTQSFNFNLNAMKVSTPQPKLNIPQNCFEQVKNSKKQLFEDETSLAPKNVGLTTIFEESKSYRSSSSSSGATTKSSVFSSTKPAAMTTISEEHNSYLAQNLMANEALRNSLLGELLPSPEPPSVTRMQDSPIPTPSPMRTDPSMRRLDVAPSDPFKASEIQKLLTLVSFPGPHVPDFHSVPMIPRLSGKKETLFLRQGQYLVEKVLGKGTFGTVYKALDMKQGYNVALKYQKPANKWEFYICREIQTRLRSNPLRERFMDVTCGYFSEQASILVYAFMPHGSLLDLANQVKLKTGKPMQECLCFYFCIQMLRIVDAMHQVKIIHADIKPDNFLIQLTPDNSIELQLIDFGCSIDMSLYPPNTAFTRKVTTESFICCEMQEGKPWNYHTDLFCIAATTHVILFDKYIELQKKYDAWFIKEKFPRYMKSDLWNKFFNTLLNQQHEAGHLQVALDEALSNQFDKFTSGMKTLVNLVKNR</sequence>
<evidence type="ECO:0000256" key="3">
    <source>
        <dbReference type="ARBA" id="ARBA00022741"/>
    </source>
</evidence>
<evidence type="ECO:0000313" key="12">
    <source>
        <dbReference type="Proteomes" id="UP001516400"/>
    </source>
</evidence>
<dbReference type="GO" id="GO:0005524">
    <property type="term" value="F:ATP binding"/>
    <property type="evidence" value="ECO:0007669"/>
    <property type="project" value="UniProtKB-UniRule"/>
</dbReference>
<dbReference type="PANTHER" id="PTHR14030:SF4">
    <property type="entry name" value="BUB1 KINASE, ISOFORM A-RELATED"/>
    <property type="match status" value="1"/>
</dbReference>
<evidence type="ECO:0000256" key="7">
    <source>
        <dbReference type="PROSITE-ProRule" id="PRU10141"/>
    </source>
</evidence>
<accession>A0ABD2NVW9</accession>
<dbReference type="GO" id="GO:0032991">
    <property type="term" value="C:protein-containing complex"/>
    <property type="evidence" value="ECO:0007669"/>
    <property type="project" value="UniProtKB-ARBA"/>
</dbReference>
<feature type="binding site" evidence="7">
    <location>
        <position position="865"/>
    </location>
    <ligand>
        <name>ATP</name>
        <dbReference type="ChEBI" id="CHEBI:30616"/>
    </ligand>
</feature>
<evidence type="ECO:0000313" key="11">
    <source>
        <dbReference type="EMBL" id="KAL3282790.1"/>
    </source>
</evidence>
<dbReference type="GO" id="GO:0000776">
    <property type="term" value="C:kinetochore"/>
    <property type="evidence" value="ECO:0007669"/>
    <property type="project" value="UniProtKB-KW"/>
</dbReference>
<reference evidence="11 12" key="1">
    <citation type="journal article" date="2021" name="BMC Biol.">
        <title>Horizontally acquired antibacterial genes associated with adaptive radiation of ladybird beetles.</title>
        <authorList>
            <person name="Li H.S."/>
            <person name="Tang X.F."/>
            <person name="Huang Y.H."/>
            <person name="Xu Z.Y."/>
            <person name="Chen M.L."/>
            <person name="Du X.Y."/>
            <person name="Qiu B.Y."/>
            <person name="Chen P.T."/>
            <person name="Zhang W."/>
            <person name="Slipinski A."/>
            <person name="Escalona H.E."/>
            <person name="Waterhouse R.M."/>
            <person name="Zwick A."/>
            <person name="Pang H."/>
        </authorList>
    </citation>
    <scope>NUCLEOTIDE SEQUENCE [LARGE SCALE GENOMIC DNA]</scope>
    <source>
        <strain evidence="11">SYSU2018</strain>
    </source>
</reference>
<dbReference type="InterPro" id="IPR015661">
    <property type="entry name" value="Bub1/Mad3"/>
</dbReference>
<dbReference type="PROSITE" id="PS50011">
    <property type="entry name" value="PROTEIN_KINASE_DOM"/>
    <property type="match status" value="1"/>
</dbReference>
<dbReference type="InterPro" id="IPR013212">
    <property type="entry name" value="Mad3/Bub1_I"/>
</dbReference>
<evidence type="ECO:0008006" key="13">
    <source>
        <dbReference type="Google" id="ProtNLM"/>
    </source>
</evidence>
<evidence type="ECO:0000256" key="1">
    <source>
        <dbReference type="ARBA" id="ARBA00004629"/>
    </source>
</evidence>
<keyword evidence="4" id="KW-0995">Kinetochore</keyword>
<dbReference type="InterPro" id="IPR011009">
    <property type="entry name" value="Kinase-like_dom_sf"/>
</dbReference>
<dbReference type="PROSITE" id="PS00108">
    <property type="entry name" value="PROTEIN_KINASE_ST"/>
    <property type="match status" value="1"/>
</dbReference>
<feature type="region of interest" description="Disordered" evidence="8">
    <location>
        <begin position="754"/>
        <end position="780"/>
    </location>
</feature>
<feature type="compositionally biased region" description="Polar residues" evidence="8">
    <location>
        <begin position="590"/>
        <end position="599"/>
    </location>
</feature>
<dbReference type="Gene3D" id="1.25.40.430">
    <property type="match status" value="1"/>
</dbReference>
<dbReference type="InterPro" id="IPR000719">
    <property type="entry name" value="Prot_kinase_dom"/>
</dbReference>
<dbReference type="CDD" id="cd13981">
    <property type="entry name" value="STKc_Bub1_BubR1"/>
    <property type="match status" value="1"/>
</dbReference>
<dbReference type="Pfam" id="PF00069">
    <property type="entry name" value="Pkinase"/>
    <property type="match status" value="1"/>
</dbReference>
<feature type="region of interest" description="Disordered" evidence="8">
    <location>
        <begin position="587"/>
        <end position="606"/>
    </location>
</feature>
<feature type="region of interest" description="Disordered" evidence="8">
    <location>
        <begin position="695"/>
        <end position="716"/>
    </location>
</feature>
<evidence type="ECO:0000256" key="2">
    <source>
        <dbReference type="ARBA" id="ARBA00022454"/>
    </source>
</evidence>
<evidence type="ECO:0000259" key="10">
    <source>
        <dbReference type="PROSITE" id="PS51489"/>
    </source>
</evidence>
<dbReference type="EMBL" id="JABFTP020000144">
    <property type="protein sequence ID" value="KAL3282790.1"/>
    <property type="molecule type" value="Genomic_DNA"/>
</dbReference>
<dbReference type="InterPro" id="IPR008271">
    <property type="entry name" value="Ser/Thr_kinase_AS"/>
</dbReference>
<comment type="subcellular location">
    <subcellularLocation>
        <location evidence="1">Chromosome</location>
        <location evidence="1">Centromere</location>
        <location evidence="1">Kinetochore</location>
    </subcellularLocation>
</comment>
<dbReference type="PROSITE" id="PS00107">
    <property type="entry name" value="PROTEIN_KINASE_ATP"/>
    <property type="match status" value="1"/>
</dbReference>
<feature type="domain" description="BUB1 N-terminal" evidence="10">
    <location>
        <begin position="45"/>
        <end position="205"/>
    </location>
</feature>
<evidence type="ECO:0000256" key="8">
    <source>
        <dbReference type="SAM" id="MobiDB-lite"/>
    </source>
</evidence>
<dbReference type="InterPro" id="IPR017441">
    <property type="entry name" value="Protein_kinase_ATP_BS"/>
</dbReference>
<feature type="domain" description="Protein kinase" evidence="9">
    <location>
        <begin position="836"/>
        <end position="1112"/>
    </location>
</feature>
<keyword evidence="12" id="KW-1185">Reference proteome</keyword>
<dbReference type="AlphaFoldDB" id="A0ABD2NVW9"/>
<proteinExistence type="predicted"/>
<evidence type="ECO:0000256" key="4">
    <source>
        <dbReference type="ARBA" id="ARBA00022838"/>
    </source>
</evidence>
<keyword evidence="5 7" id="KW-0067">ATP-binding</keyword>
<evidence type="ECO:0000256" key="5">
    <source>
        <dbReference type="ARBA" id="ARBA00022840"/>
    </source>
</evidence>
<dbReference type="SMART" id="SM00777">
    <property type="entry name" value="Mad3_BUB1_I"/>
    <property type="match status" value="1"/>
</dbReference>
<comment type="caution">
    <text evidence="11">The sequence shown here is derived from an EMBL/GenBank/DDBJ whole genome shotgun (WGS) entry which is preliminary data.</text>
</comment>
<dbReference type="SUPFAM" id="SSF56112">
    <property type="entry name" value="Protein kinase-like (PK-like)"/>
    <property type="match status" value="1"/>
</dbReference>
<dbReference type="PROSITE" id="PS51489">
    <property type="entry name" value="BUB1_N"/>
    <property type="match status" value="1"/>
</dbReference>
<dbReference type="Pfam" id="PF08311">
    <property type="entry name" value="Mad3_BUB1_I"/>
    <property type="match status" value="1"/>
</dbReference>
<evidence type="ECO:0000259" key="9">
    <source>
        <dbReference type="PROSITE" id="PS50011"/>
    </source>
</evidence>
<evidence type="ECO:0000256" key="6">
    <source>
        <dbReference type="ARBA" id="ARBA00023328"/>
    </source>
</evidence>
<dbReference type="GO" id="GO:0007094">
    <property type="term" value="P:mitotic spindle assembly checkpoint signaling"/>
    <property type="evidence" value="ECO:0007669"/>
    <property type="project" value="UniProtKB-ARBA"/>
</dbReference>
<keyword evidence="6" id="KW-0137">Centromere</keyword>
<dbReference type="Proteomes" id="UP001516400">
    <property type="component" value="Unassembled WGS sequence"/>
</dbReference>
<dbReference type="PANTHER" id="PTHR14030">
    <property type="entry name" value="MITOTIC CHECKPOINT SERINE/THREONINE-PROTEIN KINASE BUB1"/>
    <property type="match status" value="1"/>
</dbReference>
<dbReference type="SMART" id="SM00220">
    <property type="entry name" value="S_TKc"/>
    <property type="match status" value="1"/>
</dbReference>
<keyword evidence="2" id="KW-0158">Chromosome</keyword>
<keyword evidence="3 7" id="KW-0547">Nucleotide-binding</keyword>